<proteinExistence type="predicted"/>
<sequence length="98" mass="11578">MIVSPEMNYHFRISSLIVPVTYSNKKQMLLKSMCFRFCKMQTWEFLFMEHCQFDVTELLLLPRALLTPAFLDFMLSVMNIVQNESGPSYLNRKDVCIN</sequence>
<accession>A0AAV4WMW4</accession>
<gene>
    <name evidence="1" type="ORF">CEXT_259681</name>
</gene>
<dbReference type="EMBL" id="BPLR01016487">
    <property type="protein sequence ID" value="GIY84216.1"/>
    <property type="molecule type" value="Genomic_DNA"/>
</dbReference>
<evidence type="ECO:0000313" key="1">
    <source>
        <dbReference type="EMBL" id="GIY84216.1"/>
    </source>
</evidence>
<keyword evidence="2" id="KW-1185">Reference proteome</keyword>
<name>A0AAV4WMW4_CAEEX</name>
<organism evidence="1 2">
    <name type="scientific">Caerostris extrusa</name>
    <name type="common">Bark spider</name>
    <name type="synonym">Caerostris bankana</name>
    <dbReference type="NCBI Taxonomy" id="172846"/>
    <lineage>
        <taxon>Eukaryota</taxon>
        <taxon>Metazoa</taxon>
        <taxon>Ecdysozoa</taxon>
        <taxon>Arthropoda</taxon>
        <taxon>Chelicerata</taxon>
        <taxon>Arachnida</taxon>
        <taxon>Araneae</taxon>
        <taxon>Araneomorphae</taxon>
        <taxon>Entelegynae</taxon>
        <taxon>Araneoidea</taxon>
        <taxon>Araneidae</taxon>
        <taxon>Caerostris</taxon>
    </lineage>
</organism>
<reference evidence="1 2" key="1">
    <citation type="submission" date="2021-06" db="EMBL/GenBank/DDBJ databases">
        <title>Caerostris extrusa draft genome.</title>
        <authorList>
            <person name="Kono N."/>
            <person name="Arakawa K."/>
        </authorList>
    </citation>
    <scope>NUCLEOTIDE SEQUENCE [LARGE SCALE GENOMIC DNA]</scope>
</reference>
<dbReference type="Proteomes" id="UP001054945">
    <property type="component" value="Unassembled WGS sequence"/>
</dbReference>
<comment type="caution">
    <text evidence="1">The sequence shown here is derived from an EMBL/GenBank/DDBJ whole genome shotgun (WGS) entry which is preliminary data.</text>
</comment>
<dbReference type="AlphaFoldDB" id="A0AAV4WMW4"/>
<evidence type="ECO:0000313" key="2">
    <source>
        <dbReference type="Proteomes" id="UP001054945"/>
    </source>
</evidence>
<protein>
    <submittedName>
        <fullName evidence="1">Uncharacterized protein</fullName>
    </submittedName>
</protein>